<comment type="caution">
    <text evidence="5">The sequence shown here is derived from an EMBL/GenBank/DDBJ whole genome shotgun (WGS) entry which is preliminary data.</text>
</comment>
<dbReference type="Gene3D" id="1.20.1260.20">
    <property type="entry name" value="PPE superfamily"/>
    <property type="match status" value="1"/>
</dbReference>
<dbReference type="Proteomes" id="UP000193010">
    <property type="component" value="Unassembled WGS sequence"/>
</dbReference>
<dbReference type="Pfam" id="PF12484">
    <property type="entry name" value="PPE-SVP"/>
    <property type="match status" value="1"/>
</dbReference>
<proteinExistence type="inferred from homology"/>
<evidence type="ECO:0000256" key="1">
    <source>
        <dbReference type="ARBA" id="ARBA00010652"/>
    </source>
</evidence>
<gene>
    <name evidence="5" type="ORF">AWC05_28350</name>
</gene>
<evidence type="ECO:0000313" key="6">
    <source>
        <dbReference type="Proteomes" id="UP000193010"/>
    </source>
</evidence>
<dbReference type="InterPro" id="IPR038332">
    <property type="entry name" value="PPE_sf"/>
</dbReference>
<evidence type="ECO:0000256" key="2">
    <source>
        <dbReference type="SAM" id="MobiDB-lite"/>
    </source>
</evidence>
<dbReference type="Pfam" id="PF00823">
    <property type="entry name" value="PPE"/>
    <property type="match status" value="1"/>
</dbReference>
<dbReference type="AlphaFoldDB" id="A0A1X1U2A8"/>
<dbReference type="RefSeq" id="WP_085224049.1">
    <property type="nucleotide sequence ID" value="NZ_AP022576.1"/>
</dbReference>
<organism evidence="5 6">
    <name type="scientific">Mycobacterium florentinum</name>
    <dbReference type="NCBI Taxonomy" id="292462"/>
    <lineage>
        <taxon>Bacteria</taxon>
        <taxon>Bacillati</taxon>
        <taxon>Actinomycetota</taxon>
        <taxon>Actinomycetes</taxon>
        <taxon>Mycobacteriales</taxon>
        <taxon>Mycobacteriaceae</taxon>
        <taxon>Mycobacterium</taxon>
        <taxon>Mycobacterium simiae complex</taxon>
    </lineage>
</organism>
<feature type="domain" description="PPE" evidence="3">
    <location>
        <begin position="4"/>
        <end position="165"/>
    </location>
</feature>
<comment type="similarity">
    <text evidence="1">Belongs to the mycobacterial PPE family.</text>
</comment>
<evidence type="ECO:0000259" key="3">
    <source>
        <dbReference type="Pfam" id="PF00823"/>
    </source>
</evidence>
<evidence type="ECO:0000259" key="4">
    <source>
        <dbReference type="Pfam" id="PF12484"/>
    </source>
</evidence>
<feature type="compositionally biased region" description="Low complexity" evidence="2">
    <location>
        <begin position="187"/>
        <end position="215"/>
    </location>
</feature>
<evidence type="ECO:0008006" key="7">
    <source>
        <dbReference type="Google" id="ProtNLM"/>
    </source>
</evidence>
<dbReference type="PANTHER" id="PTHR46766:SF1">
    <property type="entry name" value="GLUTAMINE-RICH PROTEIN 2"/>
    <property type="match status" value="1"/>
</dbReference>
<dbReference type="PANTHER" id="PTHR46766">
    <property type="entry name" value="GLUTAMINE-RICH PROTEIN 2"/>
    <property type="match status" value="1"/>
</dbReference>
<evidence type="ECO:0000313" key="5">
    <source>
        <dbReference type="EMBL" id="ORV50936.1"/>
    </source>
</evidence>
<dbReference type="InterPro" id="IPR022171">
    <property type="entry name" value="PPE_C"/>
</dbReference>
<name>A0A1X1U2A8_MYCFL</name>
<dbReference type="GO" id="GO:0052572">
    <property type="term" value="P:response to host immune response"/>
    <property type="evidence" value="ECO:0007669"/>
    <property type="project" value="TreeGrafter"/>
</dbReference>
<dbReference type="InterPro" id="IPR000030">
    <property type="entry name" value="PPE_dom"/>
</dbReference>
<feature type="region of interest" description="Disordered" evidence="2">
    <location>
        <begin position="168"/>
        <end position="215"/>
    </location>
</feature>
<sequence>MSIDFGALPPELNSARLYAGAGATSMITAASAWNSVAAELNSAAMGYQNVITQLSSEEWLGAASTKAVQALTPYVTWVKTTATQAEQAAQQLSSAAAAFEAAFSSAVPPPVIAQNRALLAQAKATNTLGQNTGVIAQLEAQYGQFWAQDATTMYNYAAQSSSATKVTPFKSAPEVTDPSGQAKQGEATSSAASTGAGNAASTTASAIQQTPSTLQSAATPAAQAAAAATTPTDPFSELWFLLTGQTTLPNSFATFVNGLSPFAGFAYNTEGLPYFSVGMGNSGVQIAKSTGGIVSATASAAAAAPKGLAGLGGMLGGGAHAAPAVAAGLGNAASVGRLSVPALWSGAAPAVSHAAAVPVSAISAVPEAAGSGNLLGGMPLAGMGGSHGVGAAGPRYGFRPTVMARPPFAG</sequence>
<feature type="domain" description="PPE family C-terminal" evidence="4">
    <location>
        <begin position="326"/>
        <end position="406"/>
    </location>
</feature>
<keyword evidence="6" id="KW-1185">Reference proteome</keyword>
<dbReference type="EMBL" id="LQOV01000020">
    <property type="protein sequence ID" value="ORV50936.1"/>
    <property type="molecule type" value="Genomic_DNA"/>
</dbReference>
<dbReference type="SUPFAM" id="SSF140459">
    <property type="entry name" value="PE/PPE dimer-like"/>
    <property type="match status" value="1"/>
</dbReference>
<reference evidence="5 6" key="1">
    <citation type="submission" date="2016-01" db="EMBL/GenBank/DDBJ databases">
        <title>The new phylogeny of the genus Mycobacterium.</title>
        <authorList>
            <person name="Tarcisio F."/>
            <person name="Conor M."/>
            <person name="Antonella G."/>
            <person name="Elisabetta G."/>
            <person name="Giulia F.S."/>
            <person name="Sara T."/>
            <person name="Anna F."/>
            <person name="Clotilde B."/>
            <person name="Roberto B."/>
            <person name="Veronica D.S."/>
            <person name="Fabio R."/>
            <person name="Monica P."/>
            <person name="Olivier J."/>
            <person name="Enrico T."/>
            <person name="Nicola S."/>
        </authorList>
    </citation>
    <scope>NUCLEOTIDE SEQUENCE [LARGE SCALE GENOMIC DNA]</scope>
    <source>
        <strain evidence="5 6">DSM 44852</strain>
    </source>
</reference>
<dbReference type="STRING" id="292462.AWC05_28350"/>
<accession>A0A1X1U2A8</accession>
<protein>
    <recommendedName>
        <fullName evidence="7">PPE family protein</fullName>
    </recommendedName>
</protein>